<dbReference type="Proteomes" id="UP001209344">
    <property type="component" value="Unassembled WGS sequence"/>
</dbReference>
<dbReference type="InterPro" id="IPR003593">
    <property type="entry name" value="AAA+_ATPase"/>
</dbReference>
<evidence type="ECO:0000259" key="1">
    <source>
        <dbReference type="SMART" id="SM00382"/>
    </source>
</evidence>
<dbReference type="Gene3D" id="3.40.50.300">
    <property type="entry name" value="P-loop containing nucleotide triphosphate hydrolases"/>
    <property type="match status" value="1"/>
</dbReference>
<dbReference type="RefSeq" id="WP_264967268.1">
    <property type="nucleotide sequence ID" value="NZ_JAPDVK010000006.1"/>
</dbReference>
<dbReference type="AlphaFoldDB" id="A0AAP3BF39"/>
<feature type="domain" description="AAA+ ATPase" evidence="1">
    <location>
        <begin position="26"/>
        <end position="344"/>
    </location>
</feature>
<dbReference type="InterPro" id="IPR027417">
    <property type="entry name" value="P-loop_NTPase"/>
</dbReference>
<gene>
    <name evidence="2" type="ORF">ONT16_16955</name>
</gene>
<dbReference type="Pfam" id="PF13304">
    <property type="entry name" value="AAA_21"/>
    <property type="match status" value="1"/>
</dbReference>
<name>A0AAP3BF39_9BACT</name>
<dbReference type="GO" id="GO:0005524">
    <property type="term" value="F:ATP binding"/>
    <property type="evidence" value="ECO:0007669"/>
    <property type="project" value="InterPro"/>
</dbReference>
<accession>A0AAP3BF39</accession>
<dbReference type="GO" id="GO:0016887">
    <property type="term" value="F:ATP hydrolysis activity"/>
    <property type="evidence" value="ECO:0007669"/>
    <property type="project" value="InterPro"/>
</dbReference>
<dbReference type="PANTHER" id="PTHR43581:SF2">
    <property type="entry name" value="EXCINUCLEASE ATPASE SUBUNIT"/>
    <property type="match status" value="1"/>
</dbReference>
<proteinExistence type="predicted"/>
<evidence type="ECO:0000313" key="3">
    <source>
        <dbReference type="Proteomes" id="UP001209344"/>
    </source>
</evidence>
<dbReference type="EMBL" id="JAPDVK010000006">
    <property type="protein sequence ID" value="MCW4129899.1"/>
    <property type="molecule type" value="Genomic_DNA"/>
</dbReference>
<dbReference type="InterPro" id="IPR051396">
    <property type="entry name" value="Bact_Antivir_Def_Nuclease"/>
</dbReference>
<dbReference type="SMART" id="SM00382">
    <property type="entry name" value="AAA"/>
    <property type="match status" value="1"/>
</dbReference>
<organism evidence="2 3">
    <name type="scientific">Segatella copri</name>
    <dbReference type="NCBI Taxonomy" id="165179"/>
    <lineage>
        <taxon>Bacteria</taxon>
        <taxon>Pseudomonadati</taxon>
        <taxon>Bacteroidota</taxon>
        <taxon>Bacteroidia</taxon>
        <taxon>Bacteroidales</taxon>
        <taxon>Prevotellaceae</taxon>
        <taxon>Segatella</taxon>
    </lineage>
</organism>
<sequence length="436" mass="50436">MRIEQLSLQNVRLFGNNTQSLTFEDDKNITILLGNNGCGKSTILDTISIMLSPFIGVFPGNSLKNFKDSDVHIDDDNRIADFLYAKLVLRNDENHYGITRYRKGMILPLQSDVKEVKAYAENMRNLIMHGERVGLPILAYYGTGRGQIKAPERKRGFQKVFYQWDCYNSSLEASTDFKRFFAWYDMMEDEERRERESRRDFNYHSTMLQVVRRAIEAFVDRKYRNPHIEIHPLRFVMDEYENGVKKRELRLEQFSDGYKIIIAMVADIASRMAEGNPGIENPLEASGVILIDEIDLHLHPKWQREILRKLHEVFPNVQFVVTTHSPIILQGASDIAQIVVLDGDTIKTCNADFTNYDVSQILLSELFGVESVQAPLYDQDIKEQEELLKRYGHLTSEEQKRLAALDEKLKGLSYSASLDDMKMQSYINKIAEELNI</sequence>
<dbReference type="PANTHER" id="PTHR43581">
    <property type="entry name" value="ATP/GTP PHOSPHATASE"/>
    <property type="match status" value="1"/>
</dbReference>
<reference evidence="2" key="1">
    <citation type="submission" date="2022-11" db="EMBL/GenBank/DDBJ databases">
        <title>Genomic repertoires linked with pathogenic potency of arthritogenic Prevotella copri isolated from the gut of rheumatoid arthritis patients.</title>
        <authorList>
            <person name="Nii T."/>
            <person name="Maeda Y."/>
            <person name="Motooka D."/>
            <person name="Naito M."/>
            <person name="Matsumoto Y."/>
            <person name="Ogawa T."/>
            <person name="Oguro-Igashira E."/>
            <person name="Kishikawa T."/>
            <person name="Yamashita M."/>
            <person name="Koizumi S."/>
            <person name="Kurakawa T."/>
            <person name="Okumura R."/>
            <person name="Kayama H."/>
            <person name="Murakami M."/>
            <person name="Sakaguchi T."/>
            <person name="Das B."/>
            <person name="Nakamura S."/>
            <person name="Okada Y."/>
            <person name="Kumanogoh A."/>
            <person name="Takeda K."/>
        </authorList>
    </citation>
    <scope>NUCLEOTIDE SEQUENCE</scope>
    <source>
        <strain evidence="2">F3-75</strain>
    </source>
</reference>
<evidence type="ECO:0000313" key="2">
    <source>
        <dbReference type="EMBL" id="MCW4129899.1"/>
    </source>
</evidence>
<dbReference type="SUPFAM" id="SSF52540">
    <property type="entry name" value="P-loop containing nucleoside triphosphate hydrolases"/>
    <property type="match status" value="1"/>
</dbReference>
<protein>
    <submittedName>
        <fullName evidence="2">AAA family ATPase</fullName>
    </submittedName>
</protein>
<comment type="caution">
    <text evidence="2">The sequence shown here is derived from an EMBL/GenBank/DDBJ whole genome shotgun (WGS) entry which is preliminary data.</text>
</comment>
<dbReference type="InterPro" id="IPR003959">
    <property type="entry name" value="ATPase_AAA_core"/>
</dbReference>